<protein>
    <submittedName>
        <fullName evidence="1">Uncharacterized protein</fullName>
    </submittedName>
</protein>
<organism evidence="1 2">
    <name type="scientific">Peronosclerospora sorghi</name>
    <dbReference type="NCBI Taxonomy" id="230839"/>
    <lineage>
        <taxon>Eukaryota</taxon>
        <taxon>Sar</taxon>
        <taxon>Stramenopiles</taxon>
        <taxon>Oomycota</taxon>
        <taxon>Peronosporomycetes</taxon>
        <taxon>Peronosporales</taxon>
        <taxon>Peronosporaceae</taxon>
        <taxon>Peronosclerospora</taxon>
    </lineage>
</organism>
<dbReference type="Proteomes" id="UP001163321">
    <property type="component" value="Chromosome 3"/>
</dbReference>
<proteinExistence type="predicted"/>
<sequence>MKCKEKAESRRLSEEDVDGAVLVASLNRVDLAGSESLRHTGAEGIRQREAGNINKSLLTLARAINVLATTGGGGQNAPFRDSKLTHLLQNSLGGNARTLIVCCVTPSDRFIKETKSTLQFAAPANDIKTLATVNEVLDDQTQLLRLKREKHKLRKLCRDLEAEKLTRSKWHQKK</sequence>
<accession>A0ACC0W8Z5</accession>
<evidence type="ECO:0000313" key="2">
    <source>
        <dbReference type="Proteomes" id="UP001163321"/>
    </source>
</evidence>
<name>A0ACC0W8Z5_9STRA</name>
<dbReference type="EMBL" id="CM047582">
    <property type="protein sequence ID" value="KAI9915293.1"/>
    <property type="molecule type" value="Genomic_DNA"/>
</dbReference>
<reference evidence="1 2" key="1">
    <citation type="journal article" date="2022" name="bioRxiv">
        <title>The genome of the oomycete Peronosclerospora sorghi, a cosmopolitan pathogen of maize and sorghum, is inflated with dispersed pseudogenes.</title>
        <authorList>
            <person name="Fletcher K."/>
            <person name="Martin F."/>
            <person name="Isakeit T."/>
            <person name="Cavanaugh K."/>
            <person name="Magill C."/>
            <person name="Michelmore R."/>
        </authorList>
    </citation>
    <scope>NUCLEOTIDE SEQUENCE [LARGE SCALE GENOMIC DNA]</scope>
    <source>
        <strain evidence="1">P6</strain>
    </source>
</reference>
<comment type="caution">
    <text evidence="1">The sequence shown here is derived from an EMBL/GenBank/DDBJ whole genome shotgun (WGS) entry which is preliminary data.</text>
</comment>
<keyword evidence="2" id="KW-1185">Reference proteome</keyword>
<evidence type="ECO:0000313" key="1">
    <source>
        <dbReference type="EMBL" id="KAI9915293.1"/>
    </source>
</evidence>
<gene>
    <name evidence="1" type="ORF">PsorP6_007699</name>
</gene>